<dbReference type="InterPro" id="IPR011008">
    <property type="entry name" value="Dimeric_a/b-barrel"/>
</dbReference>
<accession>A0A101QIL8</accession>
<protein>
    <recommendedName>
        <fullName evidence="1">DUF3291 domain-containing protein</fullName>
    </recommendedName>
</protein>
<organism evidence="2 3">
    <name type="scientific">Streptomyces corchorusii</name>
    <name type="common">Streptomyces chibaensis</name>
    <dbReference type="NCBI Taxonomy" id="1903"/>
    <lineage>
        <taxon>Bacteria</taxon>
        <taxon>Bacillati</taxon>
        <taxon>Actinomycetota</taxon>
        <taxon>Actinomycetes</taxon>
        <taxon>Kitasatosporales</taxon>
        <taxon>Streptomycetaceae</taxon>
        <taxon>Streptomyces</taxon>
    </lineage>
</organism>
<dbReference type="SUPFAM" id="SSF54909">
    <property type="entry name" value="Dimeric alpha+beta barrel"/>
    <property type="match status" value="1"/>
</dbReference>
<dbReference type="AlphaFoldDB" id="A0A101QIL8"/>
<feature type="domain" description="DUF3291" evidence="1">
    <location>
        <begin position="60"/>
        <end position="125"/>
    </location>
</feature>
<gene>
    <name evidence="2" type="ORF">AQJ11_12305</name>
</gene>
<dbReference type="Pfam" id="PF11695">
    <property type="entry name" value="DUF3291"/>
    <property type="match status" value="1"/>
</dbReference>
<sequence length="126" mass="14023">MPTLSWTVPNSPPAGAEAHVFASRFETRTLWGALRFLARTPAVRRQAGRAPGAYGATLRAQPLRRTFWTLSVWESAAALKEFARSGAHRPTSRALADQMRDVRFATWQACAGELPVSWEEATRRLT</sequence>
<dbReference type="Proteomes" id="UP000053398">
    <property type="component" value="Unassembled WGS sequence"/>
</dbReference>
<name>A0A101QIL8_STRCK</name>
<proteinExistence type="predicted"/>
<evidence type="ECO:0000313" key="2">
    <source>
        <dbReference type="EMBL" id="KUN30533.1"/>
    </source>
</evidence>
<dbReference type="InterPro" id="IPR021708">
    <property type="entry name" value="DUF3291"/>
</dbReference>
<comment type="caution">
    <text evidence="2">The sequence shown here is derived from an EMBL/GenBank/DDBJ whole genome shotgun (WGS) entry which is preliminary data.</text>
</comment>
<keyword evidence="3" id="KW-1185">Reference proteome</keyword>
<dbReference type="RefSeq" id="WP_059263015.1">
    <property type="nucleotide sequence ID" value="NZ_KQ948354.1"/>
</dbReference>
<reference evidence="2 3" key="1">
    <citation type="submission" date="2015-10" db="EMBL/GenBank/DDBJ databases">
        <title>Draft genome sequence of Streptomyces corchorusii DSM 40340, type strain for the species Streptomyces corchorusii.</title>
        <authorList>
            <person name="Ruckert C."/>
            <person name="Winkler A."/>
            <person name="Kalinowski J."/>
            <person name="Kampfer P."/>
            <person name="Glaeser S."/>
        </authorList>
    </citation>
    <scope>NUCLEOTIDE SEQUENCE [LARGE SCALE GENOMIC DNA]</scope>
    <source>
        <strain evidence="2 3">DSM 40340</strain>
    </source>
</reference>
<dbReference type="EMBL" id="LMWP01000012">
    <property type="protein sequence ID" value="KUN30533.1"/>
    <property type="molecule type" value="Genomic_DNA"/>
</dbReference>
<evidence type="ECO:0000313" key="3">
    <source>
        <dbReference type="Proteomes" id="UP000053398"/>
    </source>
</evidence>
<evidence type="ECO:0000259" key="1">
    <source>
        <dbReference type="Pfam" id="PF11695"/>
    </source>
</evidence>